<feature type="region of interest" description="Disordered" evidence="1">
    <location>
        <begin position="1"/>
        <end position="35"/>
    </location>
</feature>
<evidence type="ECO:0000256" key="1">
    <source>
        <dbReference type="SAM" id="MobiDB-lite"/>
    </source>
</evidence>
<accession>A0A9D4EBF9</accession>
<gene>
    <name evidence="2" type="ORF">DPMN_178692</name>
</gene>
<reference evidence="2" key="2">
    <citation type="submission" date="2020-11" db="EMBL/GenBank/DDBJ databases">
        <authorList>
            <person name="McCartney M.A."/>
            <person name="Auch B."/>
            <person name="Kono T."/>
            <person name="Mallez S."/>
            <person name="Becker A."/>
            <person name="Gohl D.M."/>
            <person name="Silverstein K.A.T."/>
            <person name="Koren S."/>
            <person name="Bechman K.B."/>
            <person name="Herman A."/>
            <person name="Abrahante J.E."/>
            <person name="Garbe J."/>
        </authorList>
    </citation>
    <scope>NUCLEOTIDE SEQUENCE</scope>
    <source>
        <strain evidence="2">Duluth1</strain>
        <tissue evidence="2">Whole animal</tissue>
    </source>
</reference>
<dbReference type="AlphaFoldDB" id="A0A9D4EBF9"/>
<sequence>MGNANKKPLSEECDTDSDSSSRPGEIKLVDLSDSDGDLFSDDAKVIKNPYPNTSKDVEKHYDGGTKMHEMGTDQTGIKRGFQDTDYTSSKRQTQLFCGPCNIQRKIAIAMTFCPVCDNDPLCALCSSIHNTSPVTTSHTLLDVSAYPAKNEEGHYGTGYKLFNKPLFCGPCNNQRKTATAMAFCPVCDNDLLCALCSSIHNTSPVTNSHMLLDISAYPAKNEGGHYGTGYKLFNNPLFCGPCNLQRKTANAVAFCPVCDNDLLCALCSSIHNTSPVTTSHTLLNVSAYPAKTEGGHNRIGYKPTCNLCLIQNIETEAFLQCQEWKTQLCDSCSKQHKAQKATRSHNLIHINDETPKTKRARLQPVVHQHLRTKRTRKPLVDL</sequence>
<comment type="caution">
    <text evidence="2">The sequence shown here is derived from an EMBL/GenBank/DDBJ whole genome shotgun (WGS) entry which is preliminary data.</text>
</comment>
<organism evidence="2 3">
    <name type="scientific">Dreissena polymorpha</name>
    <name type="common">Zebra mussel</name>
    <name type="synonym">Mytilus polymorpha</name>
    <dbReference type="NCBI Taxonomy" id="45954"/>
    <lineage>
        <taxon>Eukaryota</taxon>
        <taxon>Metazoa</taxon>
        <taxon>Spiralia</taxon>
        <taxon>Lophotrochozoa</taxon>
        <taxon>Mollusca</taxon>
        <taxon>Bivalvia</taxon>
        <taxon>Autobranchia</taxon>
        <taxon>Heteroconchia</taxon>
        <taxon>Euheterodonta</taxon>
        <taxon>Imparidentia</taxon>
        <taxon>Neoheterodontei</taxon>
        <taxon>Myida</taxon>
        <taxon>Dreissenoidea</taxon>
        <taxon>Dreissenidae</taxon>
        <taxon>Dreissena</taxon>
    </lineage>
</organism>
<dbReference type="Proteomes" id="UP000828390">
    <property type="component" value="Unassembled WGS sequence"/>
</dbReference>
<protein>
    <recommendedName>
        <fullName evidence="4">B box-type domain-containing protein</fullName>
    </recommendedName>
</protein>
<evidence type="ECO:0000313" key="2">
    <source>
        <dbReference type="EMBL" id="KAH3777252.1"/>
    </source>
</evidence>
<keyword evidence="3" id="KW-1185">Reference proteome</keyword>
<evidence type="ECO:0000313" key="3">
    <source>
        <dbReference type="Proteomes" id="UP000828390"/>
    </source>
</evidence>
<reference evidence="2" key="1">
    <citation type="journal article" date="2019" name="bioRxiv">
        <title>The Genome of the Zebra Mussel, Dreissena polymorpha: A Resource for Invasive Species Research.</title>
        <authorList>
            <person name="McCartney M.A."/>
            <person name="Auch B."/>
            <person name="Kono T."/>
            <person name="Mallez S."/>
            <person name="Zhang Y."/>
            <person name="Obille A."/>
            <person name="Becker A."/>
            <person name="Abrahante J.E."/>
            <person name="Garbe J."/>
            <person name="Badalamenti J.P."/>
            <person name="Herman A."/>
            <person name="Mangelson H."/>
            <person name="Liachko I."/>
            <person name="Sullivan S."/>
            <person name="Sone E.D."/>
            <person name="Koren S."/>
            <person name="Silverstein K.A.T."/>
            <person name="Beckman K.B."/>
            <person name="Gohl D.M."/>
        </authorList>
    </citation>
    <scope>NUCLEOTIDE SEQUENCE</scope>
    <source>
        <strain evidence="2">Duluth1</strain>
        <tissue evidence="2">Whole animal</tissue>
    </source>
</reference>
<name>A0A9D4EBF9_DREPO</name>
<dbReference type="EMBL" id="JAIWYP010000009">
    <property type="protein sequence ID" value="KAH3777252.1"/>
    <property type="molecule type" value="Genomic_DNA"/>
</dbReference>
<evidence type="ECO:0008006" key="4">
    <source>
        <dbReference type="Google" id="ProtNLM"/>
    </source>
</evidence>
<proteinExistence type="predicted"/>